<gene>
    <name evidence="1" type="ORF">DZC73_13985</name>
</gene>
<dbReference type="SUPFAM" id="SSF53474">
    <property type="entry name" value="alpha/beta-Hydrolases"/>
    <property type="match status" value="1"/>
</dbReference>
<proteinExistence type="predicted"/>
<dbReference type="InterPro" id="IPR010662">
    <property type="entry name" value="RBBP9/YdeN"/>
</dbReference>
<name>A0A3N7JTY7_9BURK</name>
<dbReference type="EMBL" id="QUSW01000003">
    <property type="protein sequence ID" value="RQP24399.1"/>
    <property type="molecule type" value="Genomic_DNA"/>
</dbReference>
<dbReference type="Gene3D" id="3.40.50.1820">
    <property type="entry name" value="alpha/beta hydrolase"/>
    <property type="match status" value="1"/>
</dbReference>
<dbReference type="RefSeq" id="WP_124540930.1">
    <property type="nucleotide sequence ID" value="NZ_QUSW01000003.1"/>
</dbReference>
<dbReference type="OrthoDB" id="9804993at2"/>
<keyword evidence="1" id="KW-0378">Hydrolase</keyword>
<organism evidence="1 2">
    <name type="scientific">Piscinibacter terrae</name>
    <dbReference type="NCBI Taxonomy" id="2496871"/>
    <lineage>
        <taxon>Bacteria</taxon>
        <taxon>Pseudomonadati</taxon>
        <taxon>Pseudomonadota</taxon>
        <taxon>Betaproteobacteria</taxon>
        <taxon>Burkholderiales</taxon>
        <taxon>Sphaerotilaceae</taxon>
        <taxon>Piscinibacter</taxon>
    </lineage>
</organism>
<dbReference type="Proteomes" id="UP000267464">
    <property type="component" value="Unassembled WGS sequence"/>
</dbReference>
<comment type="caution">
    <text evidence="1">The sequence shown here is derived from an EMBL/GenBank/DDBJ whole genome shotgun (WGS) entry which is preliminary data.</text>
</comment>
<reference evidence="1 2" key="2">
    <citation type="submission" date="2018-12" db="EMBL/GenBank/DDBJ databases">
        <title>Rhizobacter gummiphilus sp. nov., a rubber-degrading bacterium isolated from the soil of a botanical garden in Japan.</title>
        <authorList>
            <person name="Shunsuke S.S."/>
        </authorList>
    </citation>
    <scope>NUCLEOTIDE SEQUENCE [LARGE SCALE GENOMIC DNA]</scope>
    <source>
        <strain evidence="1 2">S-16</strain>
    </source>
</reference>
<keyword evidence="2" id="KW-1185">Reference proteome</keyword>
<dbReference type="Pfam" id="PF06821">
    <property type="entry name" value="Ser_hydrolase"/>
    <property type="match status" value="1"/>
</dbReference>
<sequence>MARPSVRVLVIPGLHGSGPAHWQTWLQSRLPGAVRVEQDDWDHAHLEAWSARIGEVLDEAPDAPHVAVAHSFGCLALAHCLGQRRHQPRRDDRPAGVQGALLVAPAEPERFHIAHRLPHHGLDVPAMVFASETDPWMTLTSARRWAAVWGANILNLGDVGHINAEAGFGPLPRALHLTQAFIQRIESSRRMSRVDLAELSFAI</sequence>
<evidence type="ECO:0000313" key="2">
    <source>
        <dbReference type="Proteomes" id="UP000267464"/>
    </source>
</evidence>
<protein>
    <submittedName>
        <fullName evidence="1">Alpha/beta hydrolase</fullName>
    </submittedName>
</protein>
<dbReference type="GO" id="GO:0016787">
    <property type="term" value="F:hydrolase activity"/>
    <property type="evidence" value="ECO:0007669"/>
    <property type="project" value="UniProtKB-KW"/>
</dbReference>
<dbReference type="AlphaFoldDB" id="A0A3N7JTY7"/>
<evidence type="ECO:0000313" key="1">
    <source>
        <dbReference type="EMBL" id="RQP24399.1"/>
    </source>
</evidence>
<dbReference type="InterPro" id="IPR029058">
    <property type="entry name" value="AB_hydrolase_fold"/>
</dbReference>
<reference evidence="1 2" key="1">
    <citation type="submission" date="2018-08" db="EMBL/GenBank/DDBJ databases">
        <authorList>
            <person name="Khan S.A."/>
            <person name="Jeon C.O."/>
            <person name="Chun B.H."/>
            <person name="Jeong S.E."/>
        </authorList>
    </citation>
    <scope>NUCLEOTIDE SEQUENCE [LARGE SCALE GENOMIC DNA]</scope>
    <source>
        <strain evidence="1 2">S-16</strain>
    </source>
</reference>
<accession>A0A3N7JTY7</accession>